<comment type="caution">
    <text evidence="1">The sequence shown here is derived from an EMBL/GenBank/DDBJ whole genome shotgun (WGS) entry which is preliminary data.</text>
</comment>
<proteinExistence type="predicted"/>
<reference evidence="1" key="1">
    <citation type="submission" date="2021-02" db="EMBL/GenBank/DDBJ databases">
        <authorList>
            <person name="Nowell W R."/>
        </authorList>
    </citation>
    <scope>NUCLEOTIDE SEQUENCE</scope>
</reference>
<dbReference type="EMBL" id="CAJOBB010003829">
    <property type="protein sequence ID" value="CAF4061041.1"/>
    <property type="molecule type" value="Genomic_DNA"/>
</dbReference>
<evidence type="ECO:0000313" key="1">
    <source>
        <dbReference type="EMBL" id="CAF4061041.1"/>
    </source>
</evidence>
<dbReference type="Proteomes" id="UP000663868">
    <property type="component" value="Unassembled WGS sequence"/>
</dbReference>
<gene>
    <name evidence="1" type="ORF">KXQ929_LOCUS32145</name>
</gene>
<sequence>MYSVKFVGIITEVGLHVYLLGETNYG</sequence>
<accession>A0A819SKN1</accession>
<feature type="non-terminal residue" evidence="1">
    <location>
        <position position="26"/>
    </location>
</feature>
<organism evidence="1 2">
    <name type="scientific">Adineta steineri</name>
    <dbReference type="NCBI Taxonomy" id="433720"/>
    <lineage>
        <taxon>Eukaryota</taxon>
        <taxon>Metazoa</taxon>
        <taxon>Spiralia</taxon>
        <taxon>Gnathifera</taxon>
        <taxon>Rotifera</taxon>
        <taxon>Eurotatoria</taxon>
        <taxon>Bdelloidea</taxon>
        <taxon>Adinetida</taxon>
        <taxon>Adinetidae</taxon>
        <taxon>Adineta</taxon>
    </lineage>
</organism>
<dbReference type="AlphaFoldDB" id="A0A819SKN1"/>
<protein>
    <submittedName>
        <fullName evidence="1">Uncharacterized protein</fullName>
    </submittedName>
</protein>
<name>A0A819SKN1_9BILA</name>
<evidence type="ECO:0000313" key="2">
    <source>
        <dbReference type="Proteomes" id="UP000663868"/>
    </source>
</evidence>